<name>A0A165I235_XYLHT</name>
<dbReference type="RefSeq" id="XP_018189807.1">
    <property type="nucleotide sequence ID" value="XM_018330902.1"/>
</dbReference>
<evidence type="ECO:0000256" key="1">
    <source>
        <dbReference type="SAM" id="MobiDB-lite"/>
    </source>
</evidence>
<feature type="compositionally biased region" description="Polar residues" evidence="1">
    <location>
        <begin position="68"/>
        <end position="78"/>
    </location>
</feature>
<evidence type="ECO:0000313" key="3">
    <source>
        <dbReference type="Proteomes" id="UP000076632"/>
    </source>
</evidence>
<feature type="region of interest" description="Disordered" evidence="1">
    <location>
        <begin position="68"/>
        <end position="118"/>
    </location>
</feature>
<feature type="compositionally biased region" description="Polar residues" evidence="1">
    <location>
        <begin position="301"/>
        <end position="311"/>
    </location>
</feature>
<dbReference type="AlphaFoldDB" id="A0A165I235"/>
<accession>A0A165I235</accession>
<feature type="compositionally biased region" description="Pro residues" evidence="1">
    <location>
        <begin position="139"/>
        <end position="150"/>
    </location>
</feature>
<feature type="region of interest" description="Disordered" evidence="1">
    <location>
        <begin position="450"/>
        <end position="478"/>
    </location>
</feature>
<dbReference type="GeneID" id="28896039"/>
<dbReference type="EMBL" id="KV407456">
    <property type="protein sequence ID" value="KZF24252.1"/>
    <property type="molecule type" value="Genomic_DNA"/>
</dbReference>
<feature type="compositionally biased region" description="Low complexity" evidence="1">
    <location>
        <begin position="336"/>
        <end position="356"/>
    </location>
</feature>
<feature type="compositionally biased region" description="Polar residues" evidence="1">
    <location>
        <begin position="253"/>
        <end position="267"/>
    </location>
</feature>
<sequence length="478" mass="50250">MSQGGSNNPSGTLRPGIQLRAISYTGGRVIRYYDYPGLASTPPAAVQSQDNHPPAYQHQINGSNVGATAQSVSSNATTRPVGDVTHSPAPPPGPSLDVRDGIGGAANRGSSLQGPLPSNVPASINSLFYSSPIPHPWPPFLPPPQLPPPQQGRLTTPVTYRYRPSTASPPESRPTQETSPNLNASSAVPVTSIHPNLAPPPVPWSRQEVAPTTLPPHRNAFSSLIAWDELLQSQRRPNDTLPTYDEAVEQGAQPPSNTTPDYYTGTQPGAHGPSNPHPVPQGESPESSRRNPTRSVAVVGNSVSGQTNGTATGAGRLPSQSQPVRDSASDSHSESVSEQQHASPSASSSSSSSSNASATQPAAYVAYTPMFPAGPAIWPAGTTGFTNTAFGIQAGAPFVHYAPPGVLQAPWNPYASLQNFPRPNGDASLEARENNIRRYVMNGMFHPPPHRNEPLPWYGRPGPASPHGAGNHDSNNNN</sequence>
<evidence type="ECO:0000313" key="2">
    <source>
        <dbReference type="EMBL" id="KZF24252.1"/>
    </source>
</evidence>
<organism evidence="2 3">
    <name type="scientific">Xylona heveae (strain CBS 132557 / TC161)</name>
    <dbReference type="NCBI Taxonomy" id="1328760"/>
    <lineage>
        <taxon>Eukaryota</taxon>
        <taxon>Fungi</taxon>
        <taxon>Dikarya</taxon>
        <taxon>Ascomycota</taxon>
        <taxon>Pezizomycotina</taxon>
        <taxon>Xylonomycetes</taxon>
        <taxon>Xylonales</taxon>
        <taxon>Xylonaceae</taxon>
        <taxon>Xylona</taxon>
    </lineage>
</organism>
<proteinExistence type="predicted"/>
<keyword evidence="3" id="KW-1185">Reference proteome</keyword>
<gene>
    <name evidence="2" type="ORF">L228DRAFT_237199</name>
</gene>
<feature type="compositionally biased region" description="Polar residues" evidence="1">
    <location>
        <begin position="165"/>
        <end position="189"/>
    </location>
</feature>
<dbReference type="Proteomes" id="UP000076632">
    <property type="component" value="Unassembled WGS sequence"/>
</dbReference>
<dbReference type="InParanoid" id="A0A165I235"/>
<reference evidence="2 3" key="1">
    <citation type="journal article" date="2016" name="Fungal Biol.">
        <title>The genome of Xylona heveae provides a window into fungal endophytism.</title>
        <authorList>
            <person name="Gazis R."/>
            <person name="Kuo A."/>
            <person name="Riley R."/>
            <person name="LaButti K."/>
            <person name="Lipzen A."/>
            <person name="Lin J."/>
            <person name="Amirebrahimi M."/>
            <person name="Hesse C.N."/>
            <person name="Spatafora J.W."/>
            <person name="Henrissat B."/>
            <person name="Hainaut M."/>
            <person name="Grigoriev I.V."/>
            <person name="Hibbett D.S."/>
        </authorList>
    </citation>
    <scope>NUCLEOTIDE SEQUENCE [LARGE SCALE GENOMIC DNA]</scope>
    <source>
        <strain evidence="2 3">TC161</strain>
    </source>
</reference>
<protein>
    <submittedName>
        <fullName evidence="2">Uncharacterized protein</fullName>
    </submittedName>
</protein>
<feature type="region of interest" description="Disordered" evidence="1">
    <location>
        <begin position="139"/>
        <end position="215"/>
    </location>
</feature>
<feature type="region of interest" description="Disordered" evidence="1">
    <location>
        <begin position="248"/>
        <end position="356"/>
    </location>
</feature>